<evidence type="ECO:0000256" key="2">
    <source>
        <dbReference type="ARBA" id="ARBA00022676"/>
    </source>
</evidence>
<dbReference type="PRINTS" id="PR00381">
    <property type="entry name" value="KINESINLIGHT"/>
</dbReference>
<comment type="similarity">
    <text evidence="1 9">Belongs to the Arg-specific ADP-ribosyltransferase family.</text>
</comment>
<keyword evidence="5" id="KW-0677">Repeat</keyword>
<dbReference type="GO" id="GO:0005576">
    <property type="term" value="C:extracellular region"/>
    <property type="evidence" value="ECO:0007669"/>
    <property type="project" value="InterPro"/>
</dbReference>
<comment type="caution">
    <text evidence="10">The sequence shown here is derived from an EMBL/GenBank/DDBJ whole genome shotgun (WGS) entry which is preliminary data.</text>
</comment>
<proteinExistence type="inferred from homology"/>
<dbReference type="InterPro" id="IPR000768">
    <property type="entry name" value="ART"/>
</dbReference>
<dbReference type="Pfam" id="PF00515">
    <property type="entry name" value="TPR_1"/>
    <property type="match status" value="1"/>
</dbReference>
<sequence length="840" mass="99075">MANKSRVLSIEDKQSISTNYDENKESITLIWFDPNIGSLEDTKQTKQQLRLINDYIMFFTDLEQCIAFIQSIDKEKIFLITSGTKASQILPRIYSFHQIDSIFIFCMNKYRYEYLLNEYSKIIGIYINLNDLCKSIKEQIDLVSKQIQTFSFFDQHQKSTKDLSKESAEFLWFQLFHYVIARLPRNQQSKQQMIQICKAYYRGNTKEMKSIQEFEQNYRSEDAICWYSKESFLYKLINKALRTEDIDLLYKFRFFIGDLSENLQRQHEKILLSEEKILNVYRGVKLDKEEFIKLKENQGKLISTNGYLSTSRQKSLALNFAKKPTKRIDVIPVLFHIQCDITHIDKNIIFADIHQFSQYPDEQEVLFDLNACFQIESIEENESLQIIKMNLSNEGQKITKDYIALTQKETEELSVSIVFGRLLCNLGEYDKSQKYFQQLLHDSNDEDRAWIEFNIGRALAFKGEWNEAQKYYDRAYERMMANKPARIKDSAHVLNNIGVILEKQGKYNEALDYHQRALKIREKFYLSGHVDIATSLNNIGNILYNQGKYDEAFKYYERALNIDQKSHPSDHADIAYSLNNIGLILSCQGKYDEALDYHQRALKIRENFYPSGHIDIATSLDNIGVILYKQGKYDEALDYHQRALKIRQKFHPSGHVDIATSLNNIGLILCYQGNYDEAFDYYQRALKIQEKFYPSDHIDIATSLNNIGKILNRQRKYDEALDYYQRALKIQEKFYSSDHVDIARTLHNIGKILFYQGKYDEALDHYQQALKIRKKLYPSGHVNIADSLNNIGVCYENQNKRKMALDYYRHALTIYEKFLLVDHPRRQEVEKIIRQLTRKN</sequence>
<dbReference type="Gene3D" id="1.25.40.10">
    <property type="entry name" value="Tetratricopeptide repeat domain"/>
    <property type="match status" value="4"/>
</dbReference>
<dbReference type="PANTHER" id="PTHR45641:SF19">
    <property type="entry name" value="NEPHROCYSTIN-3"/>
    <property type="match status" value="1"/>
</dbReference>
<feature type="repeat" description="TPR" evidence="8">
    <location>
        <begin position="617"/>
        <end position="650"/>
    </location>
</feature>
<evidence type="ECO:0000313" key="11">
    <source>
        <dbReference type="EMBL" id="CAF3711651.1"/>
    </source>
</evidence>
<evidence type="ECO:0000256" key="4">
    <source>
        <dbReference type="ARBA" id="ARBA00022695"/>
    </source>
</evidence>
<keyword evidence="4" id="KW-0548">Nucleotidyltransferase</keyword>
<gene>
    <name evidence="11" type="ORF">JBS370_LOCUS10191</name>
    <name evidence="10" type="ORF">ZHD862_LOCUS22595</name>
</gene>
<dbReference type="InterPro" id="IPR011990">
    <property type="entry name" value="TPR-like_helical_dom_sf"/>
</dbReference>
<keyword evidence="2 9" id="KW-0328">Glycosyltransferase</keyword>
<organism evidence="10 12">
    <name type="scientific">Rotaria sordida</name>
    <dbReference type="NCBI Taxonomy" id="392033"/>
    <lineage>
        <taxon>Eukaryota</taxon>
        <taxon>Metazoa</taxon>
        <taxon>Spiralia</taxon>
        <taxon>Gnathifera</taxon>
        <taxon>Rotifera</taxon>
        <taxon>Eurotatoria</taxon>
        <taxon>Bdelloidea</taxon>
        <taxon>Philodinida</taxon>
        <taxon>Philodinidae</taxon>
        <taxon>Rotaria</taxon>
    </lineage>
</organism>
<feature type="repeat" description="TPR" evidence="8">
    <location>
        <begin position="785"/>
        <end position="818"/>
    </location>
</feature>
<dbReference type="EC" id="2.4.2.31" evidence="9"/>
<keyword evidence="3 9" id="KW-0808">Transferase</keyword>
<keyword evidence="6 8" id="KW-0802">TPR repeat</keyword>
<dbReference type="InterPro" id="IPR019734">
    <property type="entry name" value="TPR_rpt"/>
</dbReference>
<evidence type="ECO:0000256" key="8">
    <source>
        <dbReference type="PROSITE-ProRule" id="PRU00339"/>
    </source>
</evidence>
<evidence type="ECO:0000256" key="5">
    <source>
        <dbReference type="ARBA" id="ARBA00022737"/>
    </source>
</evidence>
<feature type="repeat" description="TPR" evidence="8">
    <location>
        <begin position="533"/>
        <end position="566"/>
    </location>
</feature>
<dbReference type="AlphaFoldDB" id="A0A814VX77"/>
<dbReference type="SMART" id="SM00028">
    <property type="entry name" value="TPR"/>
    <property type="match status" value="9"/>
</dbReference>
<dbReference type="Proteomes" id="UP000663864">
    <property type="component" value="Unassembled WGS sequence"/>
</dbReference>
<keyword evidence="9" id="KW-0520">NAD</keyword>
<keyword evidence="9" id="KW-0521">NADP</keyword>
<dbReference type="Pfam" id="PF01129">
    <property type="entry name" value="ART"/>
    <property type="match status" value="1"/>
</dbReference>
<name>A0A814VX77_9BILA</name>
<evidence type="ECO:0000256" key="7">
    <source>
        <dbReference type="ARBA" id="ARBA00047597"/>
    </source>
</evidence>
<dbReference type="PROSITE" id="PS51996">
    <property type="entry name" value="TR_MART"/>
    <property type="match status" value="1"/>
</dbReference>
<accession>A0A814VX77</accession>
<feature type="repeat" description="TPR" evidence="8">
    <location>
        <begin position="659"/>
        <end position="692"/>
    </location>
</feature>
<dbReference type="SUPFAM" id="SSF56399">
    <property type="entry name" value="ADP-ribosylation"/>
    <property type="match status" value="1"/>
</dbReference>
<dbReference type="Pfam" id="PF13424">
    <property type="entry name" value="TPR_12"/>
    <property type="match status" value="3"/>
</dbReference>
<dbReference type="SUPFAM" id="SSF48452">
    <property type="entry name" value="TPR-like"/>
    <property type="match status" value="3"/>
</dbReference>
<evidence type="ECO:0000313" key="12">
    <source>
        <dbReference type="Proteomes" id="UP000663864"/>
    </source>
</evidence>
<evidence type="ECO:0000256" key="1">
    <source>
        <dbReference type="ARBA" id="ARBA00009558"/>
    </source>
</evidence>
<feature type="repeat" description="TPR" evidence="8">
    <location>
        <begin position="701"/>
        <end position="734"/>
    </location>
</feature>
<evidence type="ECO:0000256" key="9">
    <source>
        <dbReference type="RuleBase" id="RU361228"/>
    </source>
</evidence>
<dbReference type="Proteomes" id="UP000663836">
    <property type="component" value="Unassembled WGS sequence"/>
</dbReference>
<feature type="repeat" description="TPR" evidence="8">
    <location>
        <begin position="575"/>
        <end position="608"/>
    </location>
</feature>
<dbReference type="EMBL" id="CAJOBD010000727">
    <property type="protein sequence ID" value="CAF3711651.1"/>
    <property type="molecule type" value="Genomic_DNA"/>
</dbReference>
<dbReference type="PROSITE" id="PS50293">
    <property type="entry name" value="TPR_REGION"/>
    <property type="match status" value="6"/>
</dbReference>
<dbReference type="EMBL" id="CAJNOT010001420">
    <property type="protein sequence ID" value="CAF1196318.1"/>
    <property type="molecule type" value="Genomic_DNA"/>
</dbReference>
<reference evidence="10" key="1">
    <citation type="submission" date="2021-02" db="EMBL/GenBank/DDBJ databases">
        <authorList>
            <person name="Nowell W R."/>
        </authorList>
    </citation>
    <scope>NUCLEOTIDE SEQUENCE</scope>
</reference>
<feature type="repeat" description="TPR" evidence="8">
    <location>
        <begin position="491"/>
        <end position="524"/>
    </location>
</feature>
<dbReference type="PANTHER" id="PTHR45641">
    <property type="entry name" value="TETRATRICOPEPTIDE REPEAT PROTEIN (AFU_ORTHOLOGUE AFUA_6G03870)"/>
    <property type="match status" value="1"/>
</dbReference>
<feature type="repeat" description="TPR" evidence="8">
    <location>
        <begin position="743"/>
        <end position="776"/>
    </location>
</feature>
<comment type="catalytic activity">
    <reaction evidence="7 9">
        <text>L-arginyl-[protein] + NAD(+) = N(omega)-(ADP-D-ribosyl)-L-arginyl-[protein] + nicotinamide + H(+)</text>
        <dbReference type="Rhea" id="RHEA:19149"/>
        <dbReference type="Rhea" id="RHEA-COMP:10532"/>
        <dbReference type="Rhea" id="RHEA-COMP:15087"/>
        <dbReference type="ChEBI" id="CHEBI:15378"/>
        <dbReference type="ChEBI" id="CHEBI:17154"/>
        <dbReference type="ChEBI" id="CHEBI:29965"/>
        <dbReference type="ChEBI" id="CHEBI:57540"/>
        <dbReference type="ChEBI" id="CHEBI:142554"/>
        <dbReference type="EC" id="2.4.2.31"/>
    </reaction>
</comment>
<evidence type="ECO:0000256" key="6">
    <source>
        <dbReference type="ARBA" id="ARBA00022803"/>
    </source>
</evidence>
<dbReference type="PROSITE" id="PS50005">
    <property type="entry name" value="TPR"/>
    <property type="match status" value="8"/>
</dbReference>
<dbReference type="Gene3D" id="3.90.176.10">
    <property type="entry name" value="Toxin ADP-ribosyltransferase, Chain A, domain 1"/>
    <property type="match status" value="1"/>
</dbReference>
<dbReference type="Pfam" id="PF13374">
    <property type="entry name" value="TPR_10"/>
    <property type="match status" value="1"/>
</dbReference>
<evidence type="ECO:0000313" key="10">
    <source>
        <dbReference type="EMBL" id="CAF1196318.1"/>
    </source>
</evidence>
<protein>
    <recommendedName>
        <fullName evidence="9">NAD(P)(+)--arginine ADP-ribosyltransferase</fullName>
        <ecNumber evidence="9">2.4.2.31</ecNumber>
    </recommendedName>
    <alternativeName>
        <fullName evidence="9">Mono(ADP-ribosyl)transferase</fullName>
    </alternativeName>
</protein>
<evidence type="ECO:0000256" key="3">
    <source>
        <dbReference type="ARBA" id="ARBA00022679"/>
    </source>
</evidence>